<accession>A0A091DJP1</accession>
<gene>
    <name evidence="1" type="ORF">H920_15589</name>
</gene>
<name>A0A091DJP1_FUKDA</name>
<protein>
    <submittedName>
        <fullName evidence="1">Uncharacterized protein</fullName>
    </submittedName>
</protein>
<evidence type="ECO:0000313" key="2">
    <source>
        <dbReference type="Proteomes" id="UP000028990"/>
    </source>
</evidence>
<keyword evidence="2" id="KW-1185">Reference proteome</keyword>
<dbReference type="EMBL" id="KN123860">
    <property type="protein sequence ID" value="KFO23016.1"/>
    <property type="molecule type" value="Genomic_DNA"/>
</dbReference>
<organism evidence="1 2">
    <name type="scientific">Fukomys damarensis</name>
    <name type="common">Damaraland mole rat</name>
    <name type="synonym">Cryptomys damarensis</name>
    <dbReference type="NCBI Taxonomy" id="885580"/>
    <lineage>
        <taxon>Eukaryota</taxon>
        <taxon>Metazoa</taxon>
        <taxon>Chordata</taxon>
        <taxon>Craniata</taxon>
        <taxon>Vertebrata</taxon>
        <taxon>Euteleostomi</taxon>
        <taxon>Mammalia</taxon>
        <taxon>Eutheria</taxon>
        <taxon>Euarchontoglires</taxon>
        <taxon>Glires</taxon>
        <taxon>Rodentia</taxon>
        <taxon>Hystricomorpha</taxon>
        <taxon>Bathyergidae</taxon>
        <taxon>Fukomys</taxon>
    </lineage>
</organism>
<proteinExistence type="predicted"/>
<evidence type="ECO:0000313" key="1">
    <source>
        <dbReference type="EMBL" id="KFO23016.1"/>
    </source>
</evidence>
<sequence length="152" mass="16834">MDVVQRGTQPGTRLFLVDYFTERHVLRKQKQLCSVRASQIGPHPGHLGIESSIILYPEVPGYPGASSSSDPTVDIHVQSHPDLLAFQQFHREIELPQIVLLRLSLCSSCCLGTGGGRFCRRRCSGVLQTDARRMAYGFRMPFAVNGAAILCH</sequence>
<reference evidence="1 2" key="1">
    <citation type="submission" date="2013-11" db="EMBL/GenBank/DDBJ databases">
        <title>The Damaraland mole rat (Fukomys damarensis) genome and evolution of African mole rats.</title>
        <authorList>
            <person name="Gladyshev V.N."/>
            <person name="Fang X."/>
        </authorList>
    </citation>
    <scope>NUCLEOTIDE SEQUENCE [LARGE SCALE GENOMIC DNA]</scope>
    <source>
        <tissue evidence="1">Liver</tissue>
    </source>
</reference>
<dbReference type="Proteomes" id="UP000028990">
    <property type="component" value="Unassembled WGS sequence"/>
</dbReference>
<dbReference type="AlphaFoldDB" id="A0A091DJP1"/>